<dbReference type="AlphaFoldDB" id="A0A0G0IGR0"/>
<dbReference type="Proteomes" id="UP000034231">
    <property type="component" value="Unassembled WGS sequence"/>
</dbReference>
<name>A0A0G0IGR0_9BACT</name>
<proteinExistence type="predicted"/>
<dbReference type="EMBL" id="LBTX01000008">
    <property type="protein sequence ID" value="KKQ50170.1"/>
    <property type="molecule type" value="Genomic_DNA"/>
</dbReference>
<sequence>MTKKNKDQELLVVSKFFEEAGDVEKRYKALKKTIKNIKKFNEAQIKGKVAEA</sequence>
<evidence type="ECO:0000313" key="2">
    <source>
        <dbReference type="Proteomes" id="UP000034231"/>
    </source>
</evidence>
<comment type="caution">
    <text evidence="1">The sequence shown here is derived from an EMBL/GenBank/DDBJ whole genome shotgun (WGS) entry which is preliminary data.</text>
</comment>
<evidence type="ECO:0000313" key="1">
    <source>
        <dbReference type="EMBL" id="KKQ50170.1"/>
    </source>
</evidence>
<protein>
    <submittedName>
        <fullName evidence="1">Uncharacterized protein</fullName>
    </submittedName>
</protein>
<reference evidence="1 2" key="1">
    <citation type="journal article" date="2015" name="Nature">
        <title>rRNA introns, odd ribosomes, and small enigmatic genomes across a large radiation of phyla.</title>
        <authorList>
            <person name="Brown C.T."/>
            <person name="Hug L.A."/>
            <person name="Thomas B.C."/>
            <person name="Sharon I."/>
            <person name="Castelle C.J."/>
            <person name="Singh A."/>
            <person name="Wilkins M.J."/>
            <person name="Williams K.H."/>
            <person name="Banfield J.F."/>
        </authorList>
    </citation>
    <scope>NUCLEOTIDE SEQUENCE [LARGE SCALE GENOMIC DNA]</scope>
</reference>
<accession>A0A0G0IGR0</accession>
<organism evidence="1 2">
    <name type="scientific">Candidatus Shapirobacteria bacterium GW2011_GWE1_38_10</name>
    <dbReference type="NCBI Taxonomy" id="1618488"/>
    <lineage>
        <taxon>Bacteria</taxon>
        <taxon>Candidatus Shapironibacteriota</taxon>
    </lineage>
</organism>
<gene>
    <name evidence="1" type="ORF">US68_C0008G0055</name>
</gene>